<protein>
    <recommendedName>
        <fullName evidence="5">Proline dehydrogenase</fullName>
    </recommendedName>
</protein>
<evidence type="ECO:0008006" key="5">
    <source>
        <dbReference type="Google" id="ProtNLM"/>
    </source>
</evidence>
<keyword evidence="4" id="KW-1185">Reference proteome</keyword>
<dbReference type="InterPro" id="IPR036010">
    <property type="entry name" value="2Fe-2S_ferredoxin-like_sf"/>
</dbReference>
<dbReference type="GO" id="GO:0016491">
    <property type="term" value="F:oxidoreductase activity"/>
    <property type="evidence" value="ECO:0007669"/>
    <property type="project" value="UniProtKB-KW"/>
</dbReference>
<accession>A0A7W9ICK6</accession>
<name>A0A7W9ICK6_9ACTN</name>
<organism evidence="3 4">
    <name type="scientific">Streptosporangium becharense</name>
    <dbReference type="NCBI Taxonomy" id="1816182"/>
    <lineage>
        <taxon>Bacteria</taxon>
        <taxon>Bacillati</taxon>
        <taxon>Actinomycetota</taxon>
        <taxon>Actinomycetes</taxon>
        <taxon>Streptosporangiales</taxon>
        <taxon>Streptosporangiaceae</taxon>
        <taxon>Streptosporangium</taxon>
    </lineage>
</organism>
<dbReference type="Gene3D" id="3.10.20.440">
    <property type="entry name" value="2Fe-2S iron-sulphur cluster binding domain, sarcosine oxidase, alpha subunit, N-terminal domain"/>
    <property type="match status" value="1"/>
</dbReference>
<dbReference type="RefSeq" id="WP_246473351.1">
    <property type="nucleotide sequence ID" value="NZ_JACHMP010000001.1"/>
</dbReference>
<comment type="caution">
    <text evidence="3">The sequence shown here is derived from an EMBL/GenBank/DDBJ whole genome shotgun (WGS) entry which is preliminary data.</text>
</comment>
<feature type="compositionally biased region" description="Low complexity" evidence="2">
    <location>
        <begin position="92"/>
        <end position="122"/>
    </location>
</feature>
<keyword evidence="1" id="KW-0560">Oxidoreductase</keyword>
<evidence type="ECO:0000313" key="4">
    <source>
        <dbReference type="Proteomes" id="UP000540685"/>
    </source>
</evidence>
<gene>
    <name evidence="3" type="ORF">F4562_001013</name>
</gene>
<dbReference type="SUPFAM" id="SSF54292">
    <property type="entry name" value="2Fe-2S ferredoxin-like"/>
    <property type="match status" value="1"/>
</dbReference>
<proteinExistence type="predicted"/>
<sequence>MRRQYRLVRARPEPEFEISVDGSPIPVVPGQTVGAAMHGAGIRSWRTTRFGGRPRGLFCGIGVCFDCLVTVNGIPSLRACLTEARPGDRIDTGGAAHRAADAAPGTAPDTAPGTAPDTVPDAADSHRADASCSPATRHAGARDETASCGPDVPGGPGAAEGPVSGR</sequence>
<evidence type="ECO:0000313" key="3">
    <source>
        <dbReference type="EMBL" id="MBB5817951.1"/>
    </source>
</evidence>
<reference evidence="3 4" key="1">
    <citation type="submission" date="2020-08" db="EMBL/GenBank/DDBJ databases">
        <title>Sequencing the genomes of 1000 actinobacteria strains.</title>
        <authorList>
            <person name="Klenk H.-P."/>
        </authorList>
    </citation>
    <scope>NUCLEOTIDE SEQUENCE [LARGE SCALE GENOMIC DNA]</scope>
    <source>
        <strain evidence="3 4">DSM 46887</strain>
    </source>
</reference>
<dbReference type="AlphaFoldDB" id="A0A7W9ICK6"/>
<evidence type="ECO:0000256" key="1">
    <source>
        <dbReference type="ARBA" id="ARBA00023002"/>
    </source>
</evidence>
<dbReference type="Pfam" id="PF13510">
    <property type="entry name" value="Fer2_4"/>
    <property type="match status" value="1"/>
</dbReference>
<dbReference type="Proteomes" id="UP000540685">
    <property type="component" value="Unassembled WGS sequence"/>
</dbReference>
<evidence type="ECO:0000256" key="2">
    <source>
        <dbReference type="SAM" id="MobiDB-lite"/>
    </source>
</evidence>
<dbReference type="EMBL" id="JACHMP010000001">
    <property type="protein sequence ID" value="MBB5817951.1"/>
    <property type="molecule type" value="Genomic_DNA"/>
</dbReference>
<dbReference type="InterPro" id="IPR042204">
    <property type="entry name" value="2Fe-2S-bd_N"/>
</dbReference>
<feature type="region of interest" description="Disordered" evidence="2">
    <location>
        <begin position="85"/>
        <end position="166"/>
    </location>
</feature>
<dbReference type="GO" id="GO:0051536">
    <property type="term" value="F:iron-sulfur cluster binding"/>
    <property type="evidence" value="ECO:0007669"/>
    <property type="project" value="InterPro"/>
</dbReference>